<dbReference type="AlphaFoldDB" id="A0A553RPZ8"/>
<evidence type="ECO:0000256" key="1">
    <source>
        <dbReference type="ARBA" id="ARBA00022729"/>
    </source>
</evidence>
<evidence type="ECO:0000256" key="5">
    <source>
        <dbReference type="ARBA" id="ARBA00043266"/>
    </source>
</evidence>
<sequence length="120" mass="13659">MSKLIALILTAAAAAVVVGDWIGPNESVLTRRENDRVMLSCTYETNYQYIDLYWYRQYPNSEPQFLLWKGAQSNDRSHIPDARFDSSTSTTSTELIIKAADPSDSALYYCAMENTMIQKF</sequence>
<dbReference type="InterPro" id="IPR013783">
    <property type="entry name" value="Ig-like_fold"/>
</dbReference>
<evidence type="ECO:0000313" key="9">
    <source>
        <dbReference type="Proteomes" id="UP000316079"/>
    </source>
</evidence>
<dbReference type="PROSITE" id="PS50835">
    <property type="entry name" value="IG_LIKE"/>
    <property type="match status" value="1"/>
</dbReference>
<evidence type="ECO:0000256" key="3">
    <source>
        <dbReference type="ARBA" id="ARBA00023170"/>
    </source>
</evidence>
<evidence type="ECO:0000259" key="7">
    <source>
        <dbReference type="PROSITE" id="PS50835"/>
    </source>
</evidence>
<accession>A0A553RPZ8</accession>
<evidence type="ECO:0000256" key="4">
    <source>
        <dbReference type="ARBA" id="ARBA00023319"/>
    </source>
</evidence>
<dbReference type="EMBL" id="SRMA01000856">
    <property type="protein sequence ID" value="TRZ04251.1"/>
    <property type="molecule type" value="Genomic_DNA"/>
</dbReference>
<feature type="chain" id="PRO_5022063429" description="Ig-like domain-containing protein" evidence="6">
    <location>
        <begin position="20"/>
        <end position="120"/>
    </location>
</feature>
<proteinExistence type="predicted"/>
<dbReference type="Gene3D" id="2.60.40.10">
    <property type="entry name" value="Immunoglobulins"/>
    <property type="match status" value="1"/>
</dbReference>
<evidence type="ECO:0000313" key="8">
    <source>
        <dbReference type="EMBL" id="TRZ04251.1"/>
    </source>
</evidence>
<dbReference type="OrthoDB" id="9945523at2759"/>
<keyword evidence="5" id="KW-0391">Immunity</keyword>
<dbReference type="InterPro" id="IPR051287">
    <property type="entry name" value="TCR_variable_region"/>
</dbReference>
<dbReference type="SMART" id="SM00406">
    <property type="entry name" value="IGv"/>
    <property type="match status" value="1"/>
</dbReference>
<protein>
    <recommendedName>
        <fullName evidence="7">Ig-like domain-containing protein</fullName>
    </recommendedName>
</protein>
<dbReference type="PANTHER" id="PTHR19367">
    <property type="entry name" value="T-CELL RECEPTOR ALPHA CHAIN V REGION"/>
    <property type="match status" value="1"/>
</dbReference>
<dbReference type="InterPro" id="IPR013106">
    <property type="entry name" value="Ig_V-set"/>
</dbReference>
<organism evidence="8 9">
    <name type="scientific">Danionella cerebrum</name>
    <dbReference type="NCBI Taxonomy" id="2873325"/>
    <lineage>
        <taxon>Eukaryota</taxon>
        <taxon>Metazoa</taxon>
        <taxon>Chordata</taxon>
        <taxon>Craniata</taxon>
        <taxon>Vertebrata</taxon>
        <taxon>Euteleostomi</taxon>
        <taxon>Actinopterygii</taxon>
        <taxon>Neopterygii</taxon>
        <taxon>Teleostei</taxon>
        <taxon>Ostariophysi</taxon>
        <taxon>Cypriniformes</taxon>
        <taxon>Danionidae</taxon>
        <taxon>Danioninae</taxon>
        <taxon>Danionella</taxon>
    </lineage>
</organism>
<dbReference type="Pfam" id="PF07686">
    <property type="entry name" value="V-set"/>
    <property type="match status" value="1"/>
</dbReference>
<dbReference type="STRING" id="623744.A0A553RPZ8"/>
<dbReference type="GO" id="GO:0042101">
    <property type="term" value="C:T cell receptor complex"/>
    <property type="evidence" value="ECO:0007669"/>
    <property type="project" value="UniProtKB-KW"/>
</dbReference>
<dbReference type="GO" id="GO:0002250">
    <property type="term" value="P:adaptive immune response"/>
    <property type="evidence" value="ECO:0007669"/>
    <property type="project" value="UniProtKB-KW"/>
</dbReference>
<dbReference type="InterPro" id="IPR036179">
    <property type="entry name" value="Ig-like_dom_sf"/>
</dbReference>
<dbReference type="InterPro" id="IPR007110">
    <property type="entry name" value="Ig-like_dom"/>
</dbReference>
<gene>
    <name evidence="8" type="ORF">DNTS_029935</name>
</gene>
<dbReference type="PANTHER" id="PTHR19367:SF18">
    <property type="entry name" value="T CELL RECEPTOR ALPHA VARIABLE 16"/>
    <property type="match status" value="1"/>
</dbReference>
<keyword evidence="3" id="KW-0675">Receptor</keyword>
<keyword evidence="2" id="KW-1064">Adaptive immunity</keyword>
<comment type="caution">
    <text evidence="8">The sequence shown here is derived from an EMBL/GenBank/DDBJ whole genome shotgun (WGS) entry which is preliminary data.</text>
</comment>
<name>A0A553RPZ8_9TELE</name>
<keyword evidence="4" id="KW-0393">Immunoglobulin domain</keyword>
<evidence type="ECO:0000256" key="2">
    <source>
        <dbReference type="ARBA" id="ARBA00023130"/>
    </source>
</evidence>
<feature type="domain" description="Ig-like" evidence="7">
    <location>
        <begin position="24"/>
        <end position="120"/>
    </location>
</feature>
<keyword evidence="9" id="KW-1185">Reference proteome</keyword>
<dbReference type="SUPFAM" id="SSF48726">
    <property type="entry name" value="Immunoglobulin"/>
    <property type="match status" value="1"/>
</dbReference>
<keyword evidence="5" id="KW-1279">T cell receptor</keyword>
<evidence type="ECO:0000256" key="6">
    <source>
        <dbReference type="SAM" id="SignalP"/>
    </source>
</evidence>
<dbReference type="Proteomes" id="UP000316079">
    <property type="component" value="Unassembled WGS sequence"/>
</dbReference>
<reference evidence="8 9" key="1">
    <citation type="journal article" date="2019" name="Sci. Data">
        <title>Hybrid genome assembly and annotation of Danionella translucida.</title>
        <authorList>
            <person name="Kadobianskyi M."/>
            <person name="Schulze L."/>
            <person name="Schuelke M."/>
            <person name="Judkewitz B."/>
        </authorList>
    </citation>
    <scope>NUCLEOTIDE SEQUENCE [LARGE SCALE GENOMIC DNA]</scope>
    <source>
        <strain evidence="8 9">Bolton</strain>
    </source>
</reference>
<keyword evidence="1 6" id="KW-0732">Signal</keyword>
<feature type="signal peptide" evidence="6">
    <location>
        <begin position="1"/>
        <end position="19"/>
    </location>
</feature>